<proteinExistence type="predicted"/>
<name>A0A1R0GT06_9FUNG</name>
<sequence length="123" mass="14290">MAYKTQFRPYELLDVVQNVYVPSEICEPLVKNHSHFTTFIPDKKTGKLLFRDGLHDVLSIKPGMDISRLSKRDRENIDDKIIHINGQEIPAHLIYSYFPIEEPLGMIYSGIGEDLFSRIDFHL</sequence>
<evidence type="ECO:0000313" key="2">
    <source>
        <dbReference type="Proteomes" id="UP000187455"/>
    </source>
</evidence>
<accession>A0A1R0GT06</accession>
<comment type="caution">
    <text evidence="1">The sequence shown here is derived from an EMBL/GenBank/DDBJ whole genome shotgun (WGS) entry which is preliminary data.</text>
</comment>
<dbReference type="AlphaFoldDB" id="A0A1R0GT06"/>
<dbReference type="EMBL" id="LSSL01003870">
    <property type="protein sequence ID" value="OLY80023.1"/>
    <property type="molecule type" value="Genomic_DNA"/>
</dbReference>
<dbReference type="OrthoDB" id="74183at2759"/>
<evidence type="ECO:0000313" key="1">
    <source>
        <dbReference type="EMBL" id="OLY80023.1"/>
    </source>
</evidence>
<keyword evidence="2" id="KW-1185">Reference proteome</keyword>
<reference evidence="1 2" key="1">
    <citation type="journal article" date="2016" name="Mol. Biol. Evol.">
        <title>Genome-Wide Survey of Gut Fungi (Harpellales) Reveals the First Horizontally Transferred Ubiquitin Gene from a Mosquito Host.</title>
        <authorList>
            <person name="Wang Y."/>
            <person name="White M.M."/>
            <person name="Kvist S."/>
            <person name="Moncalvo J.M."/>
        </authorList>
    </citation>
    <scope>NUCLEOTIDE SEQUENCE [LARGE SCALE GENOMIC DNA]</scope>
    <source>
        <strain evidence="1 2">ALG-7-W6</strain>
    </source>
</reference>
<protein>
    <submittedName>
        <fullName evidence="1">Uncharacterized protein</fullName>
    </submittedName>
</protein>
<gene>
    <name evidence="1" type="ORF">AYI68_g5891</name>
</gene>
<organism evidence="1 2">
    <name type="scientific">Smittium mucronatum</name>
    <dbReference type="NCBI Taxonomy" id="133383"/>
    <lineage>
        <taxon>Eukaryota</taxon>
        <taxon>Fungi</taxon>
        <taxon>Fungi incertae sedis</taxon>
        <taxon>Zoopagomycota</taxon>
        <taxon>Kickxellomycotina</taxon>
        <taxon>Harpellomycetes</taxon>
        <taxon>Harpellales</taxon>
        <taxon>Legeriomycetaceae</taxon>
        <taxon>Smittium</taxon>
    </lineage>
</organism>
<dbReference type="Proteomes" id="UP000187455">
    <property type="component" value="Unassembled WGS sequence"/>
</dbReference>
<dbReference type="STRING" id="133383.A0A1R0GT06"/>